<dbReference type="GO" id="GO:0016491">
    <property type="term" value="F:oxidoreductase activity"/>
    <property type="evidence" value="ECO:0007669"/>
    <property type="project" value="UniProtKB-KW"/>
</dbReference>
<dbReference type="InterPro" id="IPR051704">
    <property type="entry name" value="FAD_aromatic-hydroxylase"/>
</dbReference>
<protein>
    <recommendedName>
        <fullName evidence="4">FAD-binding domain-containing protein</fullName>
    </recommendedName>
</protein>
<keyword evidence="2" id="KW-0274">FAD</keyword>
<evidence type="ECO:0000313" key="5">
    <source>
        <dbReference type="EMBL" id="KAK0639251.1"/>
    </source>
</evidence>
<keyword evidence="1" id="KW-0285">Flavoprotein</keyword>
<gene>
    <name evidence="5" type="ORF">B0T16DRAFT_450008</name>
</gene>
<dbReference type="AlphaFoldDB" id="A0AA39XT94"/>
<dbReference type="Pfam" id="PF01494">
    <property type="entry name" value="FAD_binding_3"/>
    <property type="match status" value="1"/>
</dbReference>
<evidence type="ECO:0000313" key="6">
    <source>
        <dbReference type="Proteomes" id="UP001174936"/>
    </source>
</evidence>
<keyword evidence="3" id="KW-0560">Oxidoreductase</keyword>
<reference evidence="5" key="1">
    <citation type="submission" date="2023-06" db="EMBL/GenBank/DDBJ databases">
        <title>Genome-scale phylogeny and comparative genomics of the fungal order Sordariales.</title>
        <authorList>
            <consortium name="Lawrence Berkeley National Laboratory"/>
            <person name="Hensen N."/>
            <person name="Bonometti L."/>
            <person name="Westerberg I."/>
            <person name="Brannstrom I.O."/>
            <person name="Guillou S."/>
            <person name="Cros-Aarteil S."/>
            <person name="Calhoun S."/>
            <person name="Haridas S."/>
            <person name="Kuo A."/>
            <person name="Mondo S."/>
            <person name="Pangilinan J."/>
            <person name="Riley R."/>
            <person name="Labutti K."/>
            <person name="Andreopoulos B."/>
            <person name="Lipzen A."/>
            <person name="Chen C."/>
            <person name="Yanf M."/>
            <person name="Daum C."/>
            <person name="Ng V."/>
            <person name="Clum A."/>
            <person name="Steindorff A."/>
            <person name="Ohm R."/>
            <person name="Martin F."/>
            <person name="Silar P."/>
            <person name="Natvig D."/>
            <person name="Lalanne C."/>
            <person name="Gautier V."/>
            <person name="Ament-Velasquez S.L."/>
            <person name="Kruys A."/>
            <person name="Hutchinson M.I."/>
            <person name="Powell A.J."/>
            <person name="Barry K."/>
            <person name="Miller A.N."/>
            <person name="Grigoriev I.V."/>
            <person name="Debuchy R."/>
            <person name="Gladieux P."/>
            <person name="Thoren M.H."/>
            <person name="Johannesson H."/>
        </authorList>
    </citation>
    <scope>NUCLEOTIDE SEQUENCE</scope>
    <source>
        <strain evidence="5">SMH2532-1</strain>
    </source>
</reference>
<evidence type="ECO:0000256" key="1">
    <source>
        <dbReference type="ARBA" id="ARBA00022630"/>
    </source>
</evidence>
<proteinExistence type="predicted"/>
<feature type="domain" description="FAD-binding" evidence="4">
    <location>
        <begin position="6"/>
        <end position="334"/>
    </location>
</feature>
<comment type="caution">
    <text evidence="5">The sequence shown here is derived from an EMBL/GenBank/DDBJ whole genome shotgun (WGS) entry which is preliminary data.</text>
</comment>
<organism evidence="5 6">
    <name type="scientific">Cercophora newfieldiana</name>
    <dbReference type="NCBI Taxonomy" id="92897"/>
    <lineage>
        <taxon>Eukaryota</taxon>
        <taxon>Fungi</taxon>
        <taxon>Dikarya</taxon>
        <taxon>Ascomycota</taxon>
        <taxon>Pezizomycotina</taxon>
        <taxon>Sordariomycetes</taxon>
        <taxon>Sordariomycetidae</taxon>
        <taxon>Sordariales</taxon>
        <taxon>Lasiosphaeriaceae</taxon>
        <taxon>Cercophora</taxon>
    </lineage>
</organism>
<dbReference type="SUPFAM" id="SSF51905">
    <property type="entry name" value="FAD/NAD(P)-binding domain"/>
    <property type="match status" value="1"/>
</dbReference>
<sequence length="438" mass="48234">MAGGLKVLVVGGGVAGPSLALWLARLGCEVVVVERSAQGRHTGQQIDVRGYGVDVMKKMGIAEKVKERVVREPGTLLVDRDGKHRAYFPTREDGRGDTSISSEYEIMRGDLCEILWEATKDKVVYRYGVRVKGLEQVDEGVKVSFDDDEGKPEVYDLVVGCDGVRSATRKMMLGEGAKDPFCPTGGAIAWVTIPTEEGDTRDFVWYASPGKRLMGSRKDRDDCLRAYFITSGLPEDHPIRTTLRSGDIMEQRKAWAAHYKGMGWQSDRFTREVVESTLADDFHASETGQVKMERWYEGRVALLGDAAYCPSPAGWGTAMAFVGAYVMAGELARHCGLSADAGEIGEEQREKARKAIPDALKAYDETLRPLIVKVQKVSRAGEGLPSSRFAISMFLAVMGLVERLKLDRLMMRLATGGGSDFGWKLPEYAELGVENDEK</sequence>
<evidence type="ECO:0000256" key="3">
    <source>
        <dbReference type="ARBA" id="ARBA00023002"/>
    </source>
</evidence>
<dbReference type="InterPro" id="IPR002938">
    <property type="entry name" value="FAD-bd"/>
</dbReference>
<dbReference type="InterPro" id="IPR036188">
    <property type="entry name" value="FAD/NAD-bd_sf"/>
</dbReference>
<dbReference type="EMBL" id="JAULSV010000007">
    <property type="protein sequence ID" value="KAK0639251.1"/>
    <property type="molecule type" value="Genomic_DNA"/>
</dbReference>
<dbReference type="PANTHER" id="PTHR46865">
    <property type="entry name" value="OXIDOREDUCTASE-RELATED"/>
    <property type="match status" value="1"/>
</dbReference>
<evidence type="ECO:0000259" key="4">
    <source>
        <dbReference type="Pfam" id="PF01494"/>
    </source>
</evidence>
<keyword evidence="6" id="KW-1185">Reference proteome</keyword>
<dbReference type="Gene3D" id="3.50.50.60">
    <property type="entry name" value="FAD/NAD(P)-binding domain"/>
    <property type="match status" value="1"/>
</dbReference>
<dbReference type="PRINTS" id="PR00420">
    <property type="entry name" value="RNGMNOXGNASE"/>
</dbReference>
<accession>A0AA39XT94</accession>
<dbReference type="Proteomes" id="UP001174936">
    <property type="component" value="Unassembled WGS sequence"/>
</dbReference>
<evidence type="ECO:0000256" key="2">
    <source>
        <dbReference type="ARBA" id="ARBA00022827"/>
    </source>
</evidence>
<name>A0AA39XT94_9PEZI</name>
<dbReference type="PANTHER" id="PTHR46865:SF7">
    <property type="entry name" value="MONOOXYGENASE, PUTATIVE (AFU_ORTHOLOGUE AFUA_8G07040)-RELATED"/>
    <property type="match status" value="1"/>
</dbReference>
<dbReference type="GO" id="GO:0071949">
    <property type="term" value="F:FAD binding"/>
    <property type="evidence" value="ECO:0007669"/>
    <property type="project" value="InterPro"/>
</dbReference>